<reference evidence="1" key="1">
    <citation type="journal article" date="2014" name="Front. Microbiol.">
        <title>High frequency of phylogenetically diverse reductive dehalogenase-homologous genes in deep subseafloor sedimentary metagenomes.</title>
        <authorList>
            <person name="Kawai M."/>
            <person name="Futagami T."/>
            <person name="Toyoda A."/>
            <person name="Takaki Y."/>
            <person name="Nishi S."/>
            <person name="Hori S."/>
            <person name="Arai W."/>
            <person name="Tsubouchi T."/>
            <person name="Morono Y."/>
            <person name="Uchiyama I."/>
            <person name="Ito T."/>
            <person name="Fujiyama A."/>
            <person name="Inagaki F."/>
            <person name="Takami H."/>
        </authorList>
    </citation>
    <scope>NUCLEOTIDE SEQUENCE</scope>
    <source>
        <strain evidence="1">Expedition CK06-06</strain>
    </source>
</reference>
<accession>X1CU21</accession>
<dbReference type="AlphaFoldDB" id="X1CU21"/>
<name>X1CU21_9ZZZZ</name>
<sequence length="222" mass="26055">MKMFFFVFLLFLYQCTVVTEIIATETVANKNKSLLVDTKCSKCHTIKRVFIHARTEEEWNSVIRKMMIKVPGWISPEDAKQIFTEINTHWQERVQEMTAERKDFADNRLLFLDRCIMCHPANRILKENRSSEEWKETVERMRSEAGEYITEEDASRIAAFLSKRSEALKEDAGSELFVAKCLVCHPPGEKILLEKHNKVEWEKIVKDRQQFAKNATPRIRIG</sequence>
<feature type="non-terminal residue" evidence="1">
    <location>
        <position position="222"/>
    </location>
</feature>
<dbReference type="Gene3D" id="1.10.760.10">
    <property type="entry name" value="Cytochrome c-like domain"/>
    <property type="match status" value="2"/>
</dbReference>
<dbReference type="SUPFAM" id="SSF46626">
    <property type="entry name" value="Cytochrome c"/>
    <property type="match status" value="2"/>
</dbReference>
<protein>
    <recommendedName>
        <fullName evidence="2">Quinohemoprotein amine dehydrogenase alpha subunit haem binding domain-containing protein</fullName>
    </recommendedName>
</protein>
<comment type="caution">
    <text evidence="1">The sequence shown here is derived from an EMBL/GenBank/DDBJ whole genome shotgun (WGS) entry which is preliminary data.</text>
</comment>
<organism evidence="1">
    <name type="scientific">marine sediment metagenome</name>
    <dbReference type="NCBI Taxonomy" id="412755"/>
    <lineage>
        <taxon>unclassified sequences</taxon>
        <taxon>metagenomes</taxon>
        <taxon>ecological metagenomes</taxon>
    </lineage>
</organism>
<dbReference type="GO" id="GO:0009055">
    <property type="term" value="F:electron transfer activity"/>
    <property type="evidence" value="ECO:0007669"/>
    <property type="project" value="InterPro"/>
</dbReference>
<dbReference type="EMBL" id="BART01032532">
    <property type="protein sequence ID" value="GAH11961.1"/>
    <property type="molecule type" value="Genomic_DNA"/>
</dbReference>
<gene>
    <name evidence="1" type="ORF">S01H4_56189</name>
</gene>
<dbReference type="GO" id="GO:0020037">
    <property type="term" value="F:heme binding"/>
    <property type="evidence" value="ECO:0007669"/>
    <property type="project" value="InterPro"/>
</dbReference>
<proteinExistence type="predicted"/>
<evidence type="ECO:0008006" key="2">
    <source>
        <dbReference type="Google" id="ProtNLM"/>
    </source>
</evidence>
<dbReference type="InterPro" id="IPR036909">
    <property type="entry name" value="Cyt_c-like_dom_sf"/>
</dbReference>
<evidence type="ECO:0000313" key="1">
    <source>
        <dbReference type="EMBL" id="GAH11961.1"/>
    </source>
</evidence>